<evidence type="ECO:0000256" key="8">
    <source>
        <dbReference type="SAM" id="Phobius"/>
    </source>
</evidence>
<evidence type="ECO:0000256" key="1">
    <source>
        <dbReference type="ARBA" id="ARBA00004651"/>
    </source>
</evidence>
<feature type="compositionally biased region" description="Low complexity" evidence="7">
    <location>
        <begin position="8"/>
        <end position="24"/>
    </location>
</feature>
<dbReference type="InterPro" id="IPR050545">
    <property type="entry name" value="Mycobact_MmpL"/>
</dbReference>
<sequence length="766" mass="79562">MTGQQNHSSAARPSRARSASSASGASGGGQPKRSRWLRVFLPALLILAWLGVFGAGGPQFGAISEVSTNEQSAFLPQSAESTRVQEALGAFLGEDSIPAVVVISTPSGDKPVNAAELQDLPERLAQAVSTTPPTKKDAPAQQPEVQASPIIPAKDGHAAQTIVLIPRSIATDAAVENMTEVLHSQLPGGVQGWVTGPAGFVADFTAAFGGIDGILLLVALAAVLVILVVVYRSPVLPILVLLAAMTALCAAVVVNVALARADLLMINGQIQGILFILVIGAATDYCLLYTSRYREELHRHHRPWDATVAAWKATWEPIVASAGTVIAGLLCLMLSDLRSNAGLGPVAAIGIVCAVLVSLTFLPAMLLFGGRAAFWPKRPQFIGADHEQNSGVWNRVAGFVRGRPRPIAVGLALLLALGCGGLFLLDATGVPQSELALGHSQARDGQAVVDEHFPGGSGAPSYVTAPEDRAAEVARTVQRQPGVASVSVTATGSPSGSVPVGPDGSPQAGAGPFRGATPTVHDGKELLQVTLRDASDSKAAEDTVVALREALRNVPGADVGGPTAVNLDTNTTSIHDRNIIIPLVLVAITLMLMLLLRSLVAPLVLLATTVLSFGFSLGVSAVVFKLVGFSGSDPSVPLFGFVFLVALGIDYNIFLMTRVREESLRRGTAEGTSRGLITTGGVITSAGVVLAATFAALTVIPIQFMVQLAVIVAFGVLIDALLVRTFLVPALTHVVGDRIWWPSRVGQPAEAGEPPETGEPAYSRTM</sequence>
<comment type="subcellular location">
    <subcellularLocation>
        <location evidence="1">Cell membrane</location>
        <topology evidence="1">Multi-pass membrane protein</topology>
    </subcellularLocation>
</comment>
<keyword evidence="11" id="KW-1185">Reference proteome</keyword>
<dbReference type="AlphaFoldDB" id="A0A364V7Z9"/>
<dbReference type="Gene3D" id="1.20.1640.10">
    <property type="entry name" value="Multidrug efflux transporter AcrB transmembrane domain"/>
    <property type="match status" value="2"/>
</dbReference>
<feature type="transmembrane region" description="Helical" evidence="8">
    <location>
        <begin position="270"/>
        <end position="288"/>
    </location>
</feature>
<dbReference type="EMBL" id="QHCV01000010">
    <property type="protein sequence ID" value="RAV32772.1"/>
    <property type="molecule type" value="Genomic_DNA"/>
</dbReference>
<feature type="transmembrane region" description="Helical" evidence="8">
    <location>
        <begin position="579"/>
        <end position="596"/>
    </location>
</feature>
<name>A0A364V7Z9_9CORY</name>
<accession>A0A364V7Z9</accession>
<evidence type="ECO:0000259" key="9">
    <source>
        <dbReference type="PROSITE" id="PS50156"/>
    </source>
</evidence>
<feature type="transmembrane region" description="Helical" evidence="8">
    <location>
        <begin position="309"/>
        <end position="335"/>
    </location>
</feature>
<feature type="transmembrane region" description="Helical" evidence="8">
    <location>
        <begin position="676"/>
        <end position="698"/>
    </location>
</feature>
<feature type="transmembrane region" description="Helical" evidence="8">
    <location>
        <begin position="603"/>
        <end position="624"/>
    </location>
</feature>
<dbReference type="InterPro" id="IPR000731">
    <property type="entry name" value="SSD"/>
</dbReference>
<comment type="caution">
    <text evidence="10">The sequence shown here is derived from an EMBL/GenBank/DDBJ whole genome shotgun (WGS) entry which is preliminary data.</text>
</comment>
<proteinExistence type="inferred from homology"/>
<protein>
    <recommendedName>
        <fullName evidence="9">SSD domain-containing protein</fullName>
    </recommendedName>
</protein>
<feature type="transmembrane region" description="Helical" evidence="8">
    <location>
        <begin position="636"/>
        <end position="655"/>
    </location>
</feature>
<feature type="region of interest" description="Disordered" evidence="7">
    <location>
        <begin position="746"/>
        <end position="766"/>
    </location>
</feature>
<keyword evidence="3" id="KW-1003">Cell membrane</keyword>
<evidence type="ECO:0000256" key="3">
    <source>
        <dbReference type="ARBA" id="ARBA00022475"/>
    </source>
</evidence>
<dbReference type="Proteomes" id="UP000251577">
    <property type="component" value="Unassembled WGS sequence"/>
</dbReference>
<feature type="domain" description="SSD" evidence="9">
    <location>
        <begin position="583"/>
        <end position="733"/>
    </location>
</feature>
<organism evidence="10 11">
    <name type="scientific">Corynebacterium heidelbergense</name>
    <dbReference type="NCBI Taxonomy" id="2055947"/>
    <lineage>
        <taxon>Bacteria</taxon>
        <taxon>Bacillati</taxon>
        <taxon>Actinomycetota</taxon>
        <taxon>Actinomycetes</taxon>
        <taxon>Mycobacteriales</taxon>
        <taxon>Corynebacteriaceae</taxon>
        <taxon>Corynebacterium</taxon>
    </lineage>
</organism>
<evidence type="ECO:0000256" key="2">
    <source>
        <dbReference type="ARBA" id="ARBA00010157"/>
    </source>
</evidence>
<feature type="transmembrane region" description="Helical" evidence="8">
    <location>
        <begin position="347"/>
        <end position="368"/>
    </location>
</feature>
<feature type="region of interest" description="Disordered" evidence="7">
    <location>
        <begin position="1"/>
        <end position="32"/>
    </location>
</feature>
<evidence type="ECO:0000313" key="10">
    <source>
        <dbReference type="EMBL" id="RAV32772.1"/>
    </source>
</evidence>
<dbReference type="RefSeq" id="WP_113630141.1">
    <property type="nucleotide sequence ID" value="NZ_QHCV01000010.1"/>
</dbReference>
<gene>
    <name evidence="10" type="ORF">DLJ54_01720</name>
</gene>
<reference evidence="10 11" key="1">
    <citation type="journal article" date="2018" name="Syst. Appl. Microbiol.">
        <title>Corynebacterium heidelbergense sp. nov., isolated from the preen glands of Egyptian geese (Alopochen aegyptiacus).</title>
        <authorList>
            <person name="Braun M.S."/>
            <person name="Wang E."/>
            <person name="Zimmermann S."/>
            <person name="Wink M."/>
        </authorList>
    </citation>
    <scope>NUCLEOTIDE SEQUENCE [LARGE SCALE GENOMIC DNA]</scope>
    <source>
        <strain evidence="10 11">647</strain>
    </source>
</reference>
<dbReference type="GO" id="GO:0005886">
    <property type="term" value="C:plasma membrane"/>
    <property type="evidence" value="ECO:0007669"/>
    <property type="project" value="UniProtKB-SubCell"/>
</dbReference>
<feature type="region of interest" description="Disordered" evidence="7">
    <location>
        <begin position="482"/>
        <end position="520"/>
    </location>
</feature>
<feature type="transmembrane region" description="Helical" evidence="8">
    <location>
        <begin position="407"/>
        <end position="425"/>
    </location>
</feature>
<dbReference type="PANTHER" id="PTHR33406:SF6">
    <property type="entry name" value="MEMBRANE PROTEIN YDGH-RELATED"/>
    <property type="match status" value="1"/>
</dbReference>
<feature type="transmembrane region" description="Helical" evidence="8">
    <location>
        <begin position="704"/>
        <end position="723"/>
    </location>
</feature>
<feature type="compositionally biased region" description="Polar residues" evidence="7">
    <location>
        <begin position="486"/>
        <end position="496"/>
    </location>
</feature>
<dbReference type="Pfam" id="PF03176">
    <property type="entry name" value="MMPL"/>
    <property type="match status" value="2"/>
</dbReference>
<keyword evidence="6 8" id="KW-0472">Membrane</keyword>
<dbReference type="PROSITE" id="PS50156">
    <property type="entry name" value="SSD"/>
    <property type="match status" value="1"/>
</dbReference>
<dbReference type="InterPro" id="IPR004869">
    <property type="entry name" value="MMPL_dom"/>
</dbReference>
<evidence type="ECO:0000256" key="6">
    <source>
        <dbReference type="ARBA" id="ARBA00023136"/>
    </source>
</evidence>
<dbReference type="PANTHER" id="PTHR33406">
    <property type="entry name" value="MEMBRANE PROTEIN MJ1562-RELATED"/>
    <property type="match status" value="1"/>
</dbReference>
<evidence type="ECO:0000256" key="7">
    <source>
        <dbReference type="SAM" id="MobiDB-lite"/>
    </source>
</evidence>
<feature type="transmembrane region" description="Helical" evidence="8">
    <location>
        <begin position="213"/>
        <end position="231"/>
    </location>
</feature>
<comment type="similarity">
    <text evidence="2">Belongs to the resistance-nodulation-cell division (RND) (TC 2.A.6) family. MmpL subfamily.</text>
</comment>
<evidence type="ECO:0000313" key="11">
    <source>
        <dbReference type="Proteomes" id="UP000251577"/>
    </source>
</evidence>
<keyword evidence="5 8" id="KW-1133">Transmembrane helix</keyword>
<keyword evidence="4 8" id="KW-0812">Transmembrane</keyword>
<dbReference type="SUPFAM" id="SSF82866">
    <property type="entry name" value="Multidrug efflux transporter AcrB transmembrane domain"/>
    <property type="match status" value="2"/>
</dbReference>
<evidence type="ECO:0000256" key="4">
    <source>
        <dbReference type="ARBA" id="ARBA00022692"/>
    </source>
</evidence>
<evidence type="ECO:0000256" key="5">
    <source>
        <dbReference type="ARBA" id="ARBA00022989"/>
    </source>
</evidence>
<feature type="transmembrane region" description="Helical" evidence="8">
    <location>
        <begin position="238"/>
        <end position="258"/>
    </location>
</feature>
<feature type="transmembrane region" description="Helical" evidence="8">
    <location>
        <begin position="36"/>
        <end position="56"/>
    </location>
</feature>